<reference evidence="1" key="1">
    <citation type="submission" date="2023-11" db="EMBL/GenBank/DDBJ databases">
        <authorList>
            <person name="Poullet M."/>
        </authorList>
    </citation>
    <scope>NUCLEOTIDE SEQUENCE</scope>
    <source>
        <strain evidence="1">E1834</strain>
    </source>
</reference>
<protein>
    <submittedName>
        <fullName evidence="1">Uncharacterized protein</fullName>
    </submittedName>
</protein>
<name>A0ACB0YA70_MELEN</name>
<sequence>MSVCAMRYLKNQHRCASSIISDLFHIIITKIYDCPTCPQNTKTFQQHVNYLNFYLKISL</sequence>
<evidence type="ECO:0000313" key="1">
    <source>
        <dbReference type="EMBL" id="CAK5038005.1"/>
    </source>
</evidence>
<organism evidence="1 2">
    <name type="scientific">Meloidogyne enterolobii</name>
    <name type="common">Root-knot nematode worm</name>
    <name type="synonym">Meloidogyne mayaguensis</name>
    <dbReference type="NCBI Taxonomy" id="390850"/>
    <lineage>
        <taxon>Eukaryota</taxon>
        <taxon>Metazoa</taxon>
        <taxon>Ecdysozoa</taxon>
        <taxon>Nematoda</taxon>
        <taxon>Chromadorea</taxon>
        <taxon>Rhabditida</taxon>
        <taxon>Tylenchina</taxon>
        <taxon>Tylenchomorpha</taxon>
        <taxon>Tylenchoidea</taxon>
        <taxon>Meloidogynidae</taxon>
        <taxon>Meloidogyninae</taxon>
        <taxon>Meloidogyne</taxon>
    </lineage>
</organism>
<keyword evidence="2" id="KW-1185">Reference proteome</keyword>
<comment type="caution">
    <text evidence="1">The sequence shown here is derived from an EMBL/GenBank/DDBJ whole genome shotgun (WGS) entry which is preliminary data.</text>
</comment>
<evidence type="ECO:0000313" key="2">
    <source>
        <dbReference type="Proteomes" id="UP001497535"/>
    </source>
</evidence>
<gene>
    <name evidence="1" type="ORF">MENTE1834_LOCUS9496</name>
</gene>
<proteinExistence type="predicted"/>
<accession>A0ACB0YA70</accession>
<dbReference type="Proteomes" id="UP001497535">
    <property type="component" value="Unassembled WGS sequence"/>
</dbReference>
<dbReference type="EMBL" id="CAVMJV010000008">
    <property type="protein sequence ID" value="CAK5038005.1"/>
    <property type="molecule type" value="Genomic_DNA"/>
</dbReference>